<dbReference type="InterPro" id="IPR041613">
    <property type="entry name" value="Pept_S41_N"/>
</dbReference>
<dbReference type="CDD" id="cd07561">
    <property type="entry name" value="Peptidase_S41_CPP_like"/>
    <property type="match status" value="1"/>
</dbReference>
<feature type="domain" description="Tail specific protease" evidence="2">
    <location>
        <begin position="202"/>
        <end position="430"/>
    </location>
</feature>
<evidence type="ECO:0000313" key="3">
    <source>
        <dbReference type="EMBL" id="GGP03799.1"/>
    </source>
</evidence>
<gene>
    <name evidence="3" type="ORF">GCM10010992_13570</name>
</gene>
<name>A0ABQ2NJ49_9FLAO</name>
<keyword evidence="4" id="KW-1185">Reference proteome</keyword>
<dbReference type="Pfam" id="PF03572">
    <property type="entry name" value="Peptidase_S41"/>
    <property type="match status" value="1"/>
</dbReference>
<protein>
    <recommendedName>
        <fullName evidence="2">Tail specific protease domain-containing protein</fullName>
    </recommendedName>
</protein>
<evidence type="ECO:0000256" key="1">
    <source>
        <dbReference type="SAM" id="SignalP"/>
    </source>
</evidence>
<dbReference type="Gene3D" id="3.90.226.10">
    <property type="entry name" value="2-enoyl-CoA Hydratase, Chain A, domain 1"/>
    <property type="match status" value="1"/>
</dbReference>
<dbReference type="PROSITE" id="PS51257">
    <property type="entry name" value="PROKAR_LIPOPROTEIN"/>
    <property type="match status" value="1"/>
</dbReference>
<sequence>MYMLNKIKTLFFLLGTLFFIFSCNRNDDNVGDNQAGAKQVNNFVWKGLNSWYYWQKDVSNLSDNFGKSSQYVNFVNAKEPDDLFYGLLYDYPNTDRFSWIVDDVDALQQQFSGITKDSGINLSLFYKDAGRVNVVGIINYIVPNSPAATAGLERGEVIYQVNGANLTVNNYDQLFSDSFTVSIAQTVTVDTSGIITTGEKKKASITSVVLQENPVAYYQKYEINGKKIGYLVYNGFQSVYNDELNAAFAQMKADGVTDLVLDLRYNGGGSVETAVALGQMVTGNFTGSPYVIYDFNDKHNEYDDSEVLKNNVNTYNFVNGQTQNSGSQSVNSLGLTKVYVLTSRGTASASELTIKGLRAYINVVTVGAETYGKFVGSITLYDAPSSDYTSYSGRNTSHKWAMQPIVFSYYNGKKEANPTKGGITPDYAIDSYSYFGTLKQFGNTSDPALAKALELITGTKVGRLSSAKSKFSLTNDFLGTNKTLKKFGTELYIENFKK</sequence>
<dbReference type="EMBL" id="BMLV01000002">
    <property type="protein sequence ID" value="GGP03799.1"/>
    <property type="molecule type" value="Genomic_DNA"/>
</dbReference>
<evidence type="ECO:0000313" key="4">
    <source>
        <dbReference type="Proteomes" id="UP000620064"/>
    </source>
</evidence>
<dbReference type="SUPFAM" id="SSF52096">
    <property type="entry name" value="ClpP/crotonase"/>
    <property type="match status" value="1"/>
</dbReference>
<dbReference type="Gene3D" id="2.30.42.10">
    <property type="match status" value="1"/>
</dbReference>
<dbReference type="Proteomes" id="UP000620064">
    <property type="component" value="Unassembled WGS sequence"/>
</dbReference>
<comment type="caution">
    <text evidence="3">The sequence shown here is derived from an EMBL/GenBank/DDBJ whole genome shotgun (WGS) entry which is preliminary data.</text>
</comment>
<evidence type="ECO:0000259" key="2">
    <source>
        <dbReference type="SMART" id="SM00245"/>
    </source>
</evidence>
<organism evidence="3 4">
    <name type="scientific">Cloacibacterium rupense</name>
    <dbReference type="NCBI Taxonomy" id="517423"/>
    <lineage>
        <taxon>Bacteria</taxon>
        <taxon>Pseudomonadati</taxon>
        <taxon>Bacteroidota</taxon>
        <taxon>Flavobacteriia</taxon>
        <taxon>Flavobacteriales</taxon>
        <taxon>Weeksellaceae</taxon>
    </lineage>
</organism>
<dbReference type="SUPFAM" id="SSF50156">
    <property type="entry name" value="PDZ domain-like"/>
    <property type="match status" value="1"/>
</dbReference>
<dbReference type="Pfam" id="PF18294">
    <property type="entry name" value="Pept_S41_N"/>
    <property type="match status" value="1"/>
</dbReference>
<reference evidence="4" key="1">
    <citation type="journal article" date="2019" name="Int. J. Syst. Evol. Microbiol.">
        <title>The Global Catalogue of Microorganisms (GCM) 10K type strain sequencing project: providing services to taxonomists for standard genome sequencing and annotation.</title>
        <authorList>
            <consortium name="The Broad Institute Genomics Platform"/>
            <consortium name="The Broad Institute Genome Sequencing Center for Infectious Disease"/>
            <person name="Wu L."/>
            <person name="Ma J."/>
        </authorList>
    </citation>
    <scope>NUCLEOTIDE SEQUENCE [LARGE SCALE GENOMIC DNA]</scope>
    <source>
        <strain evidence="4">CGMCC 1.7656</strain>
    </source>
</reference>
<dbReference type="Gene3D" id="3.30.750.170">
    <property type="match status" value="1"/>
</dbReference>
<dbReference type="InterPro" id="IPR029045">
    <property type="entry name" value="ClpP/crotonase-like_dom_sf"/>
</dbReference>
<keyword evidence="1" id="KW-0732">Signal</keyword>
<dbReference type="PANTHER" id="PTHR32060:SF30">
    <property type="entry name" value="CARBOXY-TERMINAL PROCESSING PROTEASE CTPA"/>
    <property type="match status" value="1"/>
</dbReference>
<dbReference type="InterPro" id="IPR005151">
    <property type="entry name" value="Tail-specific_protease"/>
</dbReference>
<dbReference type="InterPro" id="IPR036034">
    <property type="entry name" value="PDZ_sf"/>
</dbReference>
<dbReference type="Pfam" id="PF17820">
    <property type="entry name" value="PDZ_6"/>
    <property type="match status" value="1"/>
</dbReference>
<feature type="chain" id="PRO_5046259116" description="Tail specific protease domain-containing protein" evidence="1">
    <location>
        <begin position="26"/>
        <end position="498"/>
    </location>
</feature>
<proteinExistence type="predicted"/>
<feature type="signal peptide" evidence="1">
    <location>
        <begin position="1"/>
        <end position="25"/>
    </location>
</feature>
<accession>A0ABQ2NJ49</accession>
<dbReference type="SMART" id="SM00245">
    <property type="entry name" value="TSPc"/>
    <property type="match status" value="1"/>
</dbReference>
<dbReference type="InterPro" id="IPR041489">
    <property type="entry name" value="PDZ_6"/>
</dbReference>
<dbReference type="PANTHER" id="PTHR32060">
    <property type="entry name" value="TAIL-SPECIFIC PROTEASE"/>
    <property type="match status" value="1"/>
</dbReference>